<organism evidence="3 4">
    <name type="scientific">Penicillium hordei</name>
    <dbReference type="NCBI Taxonomy" id="40994"/>
    <lineage>
        <taxon>Eukaryota</taxon>
        <taxon>Fungi</taxon>
        <taxon>Dikarya</taxon>
        <taxon>Ascomycota</taxon>
        <taxon>Pezizomycotina</taxon>
        <taxon>Eurotiomycetes</taxon>
        <taxon>Eurotiomycetidae</taxon>
        <taxon>Eurotiales</taxon>
        <taxon>Aspergillaceae</taxon>
        <taxon>Penicillium</taxon>
    </lineage>
</organism>
<gene>
    <name evidence="3" type="ORF">N7537_011333</name>
</gene>
<proteinExistence type="predicted"/>
<dbReference type="InterPro" id="IPR044926">
    <property type="entry name" value="RGS_subdomain_2"/>
</dbReference>
<reference evidence="3" key="1">
    <citation type="journal article" date="2023" name="IMA Fungus">
        <title>Comparative genomic study of the Penicillium genus elucidates a diverse pangenome and 15 lateral gene transfer events.</title>
        <authorList>
            <person name="Petersen C."/>
            <person name="Sorensen T."/>
            <person name="Nielsen M.R."/>
            <person name="Sondergaard T.E."/>
            <person name="Sorensen J.L."/>
            <person name="Fitzpatrick D.A."/>
            <person name="Frisvad J.C."/>
            <person name="Nielsen K.L."/>
        </authorList>
    </citation>
    <scope>NUCLEOTIDE SEQUENCE</scope>
    <source>
        <strain evidence="3">IBT 12815</strain>
    </source>
</reference>
<protein>
    <submittedName>
        <fullName evidence="3">Uncharacterized protein</fullName>
    </submittedName>
</protein>
<evidence type="ECO:0000256" key="2">
    <source>
        <dbReference type="SAM" id="Phobius"/>
    </source>
</evidence>
<reference evidence="3" key="2">
    <citation type="submission" date="2023-01" db="EMBL/GenBank/DDBJ databases">
        <authorList>
            <person name="Petersen C."/>
        </authorList>
    </citation>
    <scope>NUCLEOTIDE SEQUENCE</scope>
    <source>
        <strain evidence="3">IBT 12815</strain>
    </source>
</reference>
<dbReference type="InterPro" id="IPR036305">
    <property type="entry name" value="RGS_sf"/>
</dbReference>
<dbReference type="SUPFAM" id="SSF48097">
    <property type="entry name" value="Regulator of G-protein signaling, RGS"/>
    <property type="match status" value="1"/>
</dbReference>
<keyword evidence="2" id="KW-0472">Membrane</keyword>
<evidence type="ECO:0000313" key="4">
    <source>
        <dbReference type="Proteomes" id="UP001213799"/>
    </source>
</evidence>
<feature type="transmembrane region" description="Helical" evidence="2">
    <location>
        <begin position="20"/>
        <end position="43"/>
    </location>
</feature>
<keyword evidence="2" id="KW-1133">Transmembrane helix</keyword>
<keyword evidence="2" id="KW-0812">Transmembrane</keyword>
<dbReference type="AlphaFoldDB" id="A0AAD6DM83"/>
<evidence type="ECO:0000313" key="3">
    <source>
        <dbReference type="EMBL" id="KAJ5588655.1"/>
    </source>
</evidence>
<dbReference type="GeneID" id="81592629"/>
<keyword evidence="4" id="KW-1185">Reference proteome</keyword>
<sequence>MAFTRPGGNDGGAAIFDSLAKLYVAVAITWTAALLTGSVFLIVNRHEQCIRIRNLRLVLSAVLCLHVFWILCMVAYSMGGKYPCAAEYWVMNIYFPLGIALFQANSMQLLNVFGVQEKLLLTARQPYRPHFIDPAEPSRRYLARWRQLNLVQRTELGIAVGISVQLLVSLSIFLTSRKFHSFGTFSEHVSAAECRRGPEWIPSILWQLLWSWVFAPYVLWRIRNIHDIHHWRLQITCCLIAAFTHVVRSAIFDNRYLGSHQQILGASSLVMKAHNQIQMNSDDNHRRFAPGIVAMEAVTIFFPCYELVVSRGQRDRFLGELQAWNEKKTASGEGSGSAPSRTPSEVSRVPEIYSRGALERCLEENSSALLRFAAAKEFSGENILFLNYVRDWKAAWAKIGESSPEYDWNCDPQYHRLHFFKIALEIYALCVDMNLAQFPINVESRIYSDLLEIFGEACAYRNLPESHNAMAMHRKKLSTVITVEEDTQALCFDSYPQEEQSIMHIESRVPNSVVVPTNFTADAFEEAEKSIKNLVFTNTWPKFIDFSSDVSIDSK</sequence>
<name>A0AAD6DM83_9EURO</name>
<evidence type="ECO:0000256" key="1">
    <source>
        <dbReference type="SAM" id="MobiDB-lite"/>
    </source>
</evidence>
<feature type="region of interest" description="Disordered" evidence="1">
    <location>
        <begin position="328"/>
        <end position="347"/>
    </location>
</feature>
<feature type="transmembrane region" description="Helical" evidence="2">
    <location>
        <begin position="156"/>
        <end position="174"/>
    </location>
</feature>
<dbReference type="EMBL" id="JAQJAE010000006">
    <property type="protein sequence ID" value="KAJ5588655.1"/>
    <property type="molecule type" value="Genomic_DNA"/>
</dbReference>
<dbReference type="Proteomes" id="UP001213799">
    <property type="component" value="Unassembled WGS sequence"/>
</dbReference>
<dbReference type="RefSeq" id="XP_056747674.1">
    <property type="nucleotide sequence ID" value="XM_056902387.1"/>
</dbReference>
<accession>A0AAD6DM83</accession>
<feature type="transmembrane region" description="Helical" evidence="2">
    <location>
        <begin position="88"/>
        <end position="110"/>
    </location>
</feature>
<dbReference type="Gene3D" id="1.10.167.10">
    <property type="entry name" value="Regulator of G-protein Signalling 4, domain 2"/>
    <property type="match status" value="1"/>
</dbReference>
<comment type="caution">
    <text evidence="3">The sequence shown here is derived from an EMBL/GenBank/DDBJ whole genome shotgun (WGS) entry which is preliminary data.</text>
</comment>
<feature type="transmembrane region" description="Helical" evidence="2">
    <location>
        <begin position="55"/>
        <end position="76"/>
    </location>
</feature>